<dbReference type="PANTHER" id="PTHR30109">
    <property type="entry name" value="HYDROXYLAMINE REDUCTASE"/>
    <property type="match status" value="1"/>
</dbReference>
<feature type="compositionally biased region" description="Basic and acidic residues" evidence="4">
    <location>
        <begin position="1"/>
        <end position="18"/>
    </location>
</feature>
<organism evidence="5">
    <name type="scientific">Veillonella ratti</name>
    <dbReference type="NCBI Taxonomy" id="103892"/>
    <lineage>
        <taxon>Bacteria</taxon>
        <taxon>Bacillati</taxon>
        <taxon>Bacillota</taxon>
        <taxon>Negativicutes</taxon>
        <taxon>Veillonellales</taxon>
        <taxon>Veillonellaceae</taxon>
        <taxon>Veillonella</taxon>
    </lineage>
</organism>
<dbReference type="GO" id="GO:0051539">
    <property type="term" value="F:4 iron, 4 sulfur cluster binding"/>
    <property type="evidence" value="ECO:0007669"/>
    <property type="project" value="UniProtKB-KW"/>
</dbReference>
<keyword evidence="2" id="KW-0533">Nickel</keyword>
<keyword evidence="3 5" id="KW-0560">Oxidoreductase</keyword>
<dbReference type="GO" id="GO:0004601">
    <property type="term" value="F:peroxidase activity"/>
    <property type="evidence" value="ECO:0007669"/>
    <property type="project" value="TreeGrafter"/>
</dbReference>
<evidence type="ECO:0000256" key="2">
    <source>
        <dbReference type="ARBA" id="ARBA00022596"/>
    </source>
</evidence>
<evidence type="ECO:0000256" key="1">
    <source>
        <dbReference type="ARBA" id="ARBA00022485"/>
    </source>
</evidence>
<dbReference type="EC" id="1.2.99.2" evidence="5"/>
<gene>
    <name evidence="5" type="primary">cooS1</name>
    <name evidence="5" type="ORF">VRLFYP33_02329</name>
</gene>
<evidence type="ECO:0000256" key="3">
    <source>
        <dbReference type="ARBA" id="ARBA00023002"/>
    </source>
</evidence>
<proteinExistence type="predicted"/>
<dbReference type="Pfam" id="PF03063">
    <property type="entry name" value="Prismane"/>
    <property type="match status" value="1"/>
</dbReference>
<dbReference type="InterPro" id="IPR011254">
    <property type="entry name" value="Prismane-like_sf"/>
</dbReference>
<name>A0A6N3FIZ4_9FIRM</name>
<keyword evidence="1" id="KW-0004">4Fe-4S</keyword>
<sequence length="191" mass="21782">MSEHDNQQDKKHVHDHNHDHHHNHEHLHDHDHDHHHPHTHEHAHDHAHDHDHEHDCLADHVHPHDHNHPHVHGDVNDYMKAVAEYRKTFASKQDVLDKTPDPAVREMILRMEQIGCDTTFDRFDKQKPQCTFGLAGVCCKICNMGPCKITPQAPRGVCGADADLIVSRNLLRSAAAGVAQHGAHAREVIFP</sequence>
<dbReference type="AlphaFoldDB" id="A0A6N3FIZ4"/>
<dbReference type="EMBL" id="CACRUX010000101">
    <property type="protein sequence ID" value="VYU51583.1"/>
    <property type="molecule type" value="Genomic_DNA"/>
</dbReference>
<keyword evidence="1" id="KW-0408">Iron</keyword>
<accession>A0A6N3FIZ4</accession>
<dbReference type="GO" id="GO:0043885">
    <property type="term" value="F:anaerobic carbon-monoxide dehydrogenase activity"/>
    <property type="evidence" value="ECO:0007669"/>
    <property type="project" value="InterPro"/>
</dbReference>
<evidence type="ECO:0000313" key="5">
    <source>
        <dbReference type="EMBL" id="VYU51583.1"/>
    </source>
</evidence>
<feature type="region of interest" description="Disordered" evidence="4">
    <location>
        <begin position="1"/>
        <end position="71"/>
    </location>
</feature>
<reference evidence="5" key="1">
    <citation type="submission" date="2019-11" db="EMBL/GenBank/DDBJ databases">
        <authorList>
            <person name="Feng L."/>
        </authorList>
    </citation>
    <scope>NUCLEOTIDE SEQUENCE</scope>
    <source>
        <strain evidence="5">VrattiLFYP33</strain>
    </source>
</reference>
<keyword evidence="1" id="KW-0479">Metal-binding</keyword>
<dbReference type="InterPro" id="IPR016101">
    <property type="entry name" value="CO_DH_a-bundle"/>
</dbReference>
<dbReference type="PANTHER" id="PTHR30109:SF4">
    <property type="entry name" value="CARBON MONOXIDE DEHYDROGENASE"/>
    <property type="match status" value="1"/>
</dbReference>
<dbReference type="GO" id="GO:0042542">
    <property type="term" value="P:response to hydrogen peroxide"/>
    <property type="evidence" value="ECO:0007669"/>
    <property type="project" value="TreeGrafter"/>
</dbReference>
<dbReference type="Gene3D" id="1.20.1270.30">
    <property type="match status" value="1"/>
</dbReference>
<dbReference type="GO" id="GO:0050418">
    <property type="term" value="F:hydroxylamine reductase activity"/>
    <property type="evidence" value="ECO:0007669"/>
    <property type="project" value="TreeGrafter"/>
</dbReference>
<dbReference type="SUPFAM" id="SSF56821">
    <property type="entry name" value="Prismane protein-like"/>
    <property type="match status" value="1"/>
</dbReference>
<dbReference type="InterPro" id="IPR004137">
    <property type="entry name" value="HCP/CODH"/>
</dbReference>
<evidence type="ECO:0000256" key="4">
    <source>
        <dbReference type="SAM" id="MobiDB-lite"/>
    </source>
</evidence>
<feature type="compositionally biased region" description="Basic and acidic residues" evidence="4">
    <location>
        <begin position="26"/>
        <end position="71"/>
    </location>
</feature>
<dbReference type="GO" id="GO:0006091">
    <property type="term" value="P:generation of precursor metabolites and energy"/>
    <property type="evidence" value="ECO:0007669"/>
    <property type="project" value="InterPro"/>
</dbReference>
<dbReference type="GO" id="GO:0016151">
    <property type="term" value="F:nickel cation binding"/>
    <property type="evidence" value="ECO:0007669"/>
    <property type="project" value="InterPro"/>
</dbReference>
<protein>
    <submittedName>
        <fullName evidence="5">Carbon monoxide dehydrogenase 1</fullName>
        <ecNumber evidence="5">1.2.99.2</ecNumber>
    </submittedName>
</protein>
<keyword evidence="1" id="KW-0411">Iron-sulfur</keyword>